<dbReference type="InterPro" id="IPR020846">
    <property type="entry name" value="MFS_dom"/>
</dbReference>
<evidence type="ECO:0000259" key="4">
    <source>
        <dbReference type="PROSITE" id="PS50850"/>
    </source>
</evidence>
<feature type="transmembrane region" description="Helical" evidence="3">
    <location>
        <begin position="89"/>
        <end position="107"/>
    </location>
</feature>
<feature type="domain" description="Major facilitator superfamily (MFS) profile" evidence="4">
    <location>
        <begin position="20"/>
        <end position="419"/>
    </location>
</feature>
<feature type="transmembrane region" description="Helical" evidence="3">
    <location>
        <begin position="300"/>
        <end position="316"/>
    </location>
</feature>
<dbReference type="Pfam" id="PF07690">
    <property type="entry name" value="MFS_1"/>
    <property type="match status" value="1"/>
</dbReference>
<dbReference type="AlphaFoldDB" id="A0A0H3YF92"/>
<feature type="transmembrane region" description="Helical" evidence="3">
    <location>
        <begin position="322"/>
        <end position="346"/>
    </location>
</feature>
<feature type="transmembrane region" description="Helical" evidence="3">
    <location>
        <begin position="148"/>
        <end position="172"/>
    </location>
</feature>
<accession>A0A0H3YF92</accession>
<dbReference type="EMBL" id="KT163547">
    <property type="protein sequence ID" value="AKN21497.1"/>
    <property type="molecule type" value="mRNA"/>
</dbReference>
<proteinExistence type="evidence at transcript level"/>
<feature type="region of interest" description="Disordered" evidence="2">
    <location>
        <begin position="427"/>
        <end position="454"/>
    </location>
</feature>
<feature type="transmembrane region" description="Helical" evidence="3">
    <location>
        <begin position="113"/>
        <end position="136"/>
    </location>
</feature>
<dbReference type="InterPro" id="IPR036259">
    <property type="entry name" value="MFS_trans_sf"/>
</dbReference>
<reference evidence="5" key="1">
    <citation type="journal article" date="2015" name="Elife">
        <title>Stem cells and fluid flow drive cyst formation in an invertebrate excretory organ.</title>
        <authorList>
            <person name="Thi-Kim Vu H."/>
            <person name="Rink J.C."/>
            <person name="McKinney S.A."/>
            <person name="McClain M."/>
            <person name="Lakshmanaperumal N."/>
            <person name="Alexander R."/>
            <person name="Sanchez Alvarado A."/>
        </authorList>
    </citation>
    <scope>NUCLEOTIDE SEQUENCE</scope>
</reference>
<dbReference type="PANTHER" id="PTHR11360">
    <property type="entry name" value="MONOCARBOXYLATE TRANSPORTER"/>
    <property type="match status" value="1"/>
</dbReference>
<keyword evidence="3" id="KW-0472">Membrane</keyword>
<dbReference type="PROSITE" id="PS50850">
    <property type="entry name" value="MFS"/>
    <property type="match status" value="1"/>
</dbReference>
<dbReference type="Gene3D" id="1.20.1250.20">
    <property type="entry name" value="MFS general substrate transporter like domains"/>
    <property type="match status" value="1"/>
</dbReference>
<dbReference type="OrthoDB" id="6435476at2759"/>
<feature type="transmembrane region" description="Helical" evidence="3">
    <location>
        <begin position="389"/>
        <end position="415"/>
    </location>
</feature>
<feature type="transmembrane region" description="Helical" evidence="3">
    <location>
        <begin position="268"/>
        <end position="288"/>
    </location>
</feature>
<dbReference type="InterPro" id="IPR050327">
    <property type="entry name" value="Proton-linked_MCT"/>
</dbReference>
<feature type="transmembrane region" description="Helical" evidence="3">
    <location>
        <begin position="12"/>
        <end position="32"/>
    </location>
</feature>
<protein>
    <submittedName>
        <fullName evidence="5">Slc16a-2</fullName>
    </submittedName>
</protein>
<comment type="subcellular location">
    <subcellularLocation>
        <location evidence="1">Membrane</location>
        <topology evidence="1">Multi-pass membrane protein</topology>
    </subcellularLocation>
</comment>
<keyword evidence="3" id="KW-1133">Transmembrane helix</keyword>
<feature type="transmembrane region" description="Helical" evidence="3">
    <location>
        <begin position="63"/>
        <end position="82"/>
    </location>
</feature>
<dbReference type="GO" id="GO:0022857">
    <property type="term" value="F:transmembrane transporter activity"/>
    <property type="evidence" value="ECO:0007669"/>
    <property type="project" value="InterPro"/>
</dbReference>
<dbReference type="SUPFAM" id="SSF103473">
    <property type="entry name" value="MFS general substrate transporter"/>
    <property type="match status" value="1"/>
</dbReference>
<gene>
    <name evidence="5" type="primary">slc16a-2</name>
</gene>
<organism evidence="5">
    <name type="scientific">Schmidtea mediterranea</name>
    <name type="common">Freshwater planarian flatworm</name>
    <dbReference type="NCBI Taxonomy" id="79327"/>
    <lineage>
        <taxon>Eukaryota</taxon>
        <taxon>Metazoa</taxon>
        <taxon>Spiralia</taxon>
        <taxon>Lophotrochozoa</taxon>
        <taxon>Platyhelminthes</taxon>
        <taxon>Rhabditophora</taxon>
        <taxon>Seriata</taxon>
        <taxon>Tricladida</taxon>
        <taxon>Continenticola</taxon>
        <taxon>Geoplanoidea</taxon>
        <taxon>Dugesiidae</taxon>
        <taxon>Schmidtea</taxon>
    </lineage>
</organism>
<dbReference type="PANTHER" id="PTHR11360:SF251">
    <property type="entry name" value="MAJOR FACILITATOR SUPERFAMILY (MFS) PROFILE DOMAIN-CONTAINING PROTEIN"/>
    <property type="match status" value="1"/>
</dbReference>
<evidence type="ECO:0000256" key="3">
    <source>
        <dbReference type="SAM" id="Phobius"/>
    </source>
</evidence>
<evidence type="ECO:0000256" key="1">
    <source>
        <dbReference type="ARBA" id="ARBA00004141"/>
    </source>
</evidence>
<evidence type="ECO:0000256" key="2">
    <source>
        <dbReference type="SAM" id="MobiDB-lite"/>
    </source>
</evidence>
<feature type="transmembrane region" description="Helical" evidence="3">
    <location>
        <begin position="178"/>
        <end position="199"/>
    </location>
</feature>
<name>A0A0H3YF92_SCHMD</name>
<sequence length="454" mass="51090">MTNLVSKLPWNRASVLPWVILFFAALNVIFLGGKRRAFGSFVAEMRRDYPNITLTELNWIGDSYAAVGYMTSGISIAIILFFKRRYGMFQFMGAIWVLVSCVTSSFVPNPHWLFLTHTLFHGIGSSLIISTVGLVVNDHFDSKHPYHILATTLVSGGSVASIIFVTLFASLIQSYGWRYAFIILGCLYFIVNASAALFFRKSNNQVEDTNKKTVSCRCEGHIKIIHIPLLCLWFIDRVMTSVVTYGLLLNLTDYMYRTEKNLVRSTTLTTLFASGEAITYLIGATITAITRDFFKDKLRYILLGTSFAMSICLIALEYFKGIISVCYILCFLAGFTLGPSITFLFPAGEELTRLPGHMAYPISLAGMGFGMLVSPLLTAKIAEIFLYKWFFFVQGCLILIKVASILAIILILHFYDDKFQPESYSKFNNSNEVPIEENPKKESTFLLNEGNKKK</sequence>
<keyword evidence="3" id="KW-0812">Transmembrane</keyword>
<feature type="transmembrane region" description="Helical" evidence="3">
    <location>
        <begin position="358"/>
        <end position="377"/>
    </location>
</feature>
<dbReference type="GO" id="GO:0016020">
    <property type="term" value="C:membrane"/>
    <property type="evidence" value="ECO:0007669"/>
    <property type="project" value="UniProtKB-SubCell"/>
</dbReference>
<dbReference type="InterPro" id="IPR011701">
    <property type="entry name" value="MFS"/>
</dbReference>
<evidence type="ECO:0000313" key="5">
    <source>
        <dbReference type="EMBL" id="AKN21497.1"/>
    </source>
</evidence>